<dbReference type="SUPFAM" id="SSF47459">
    <property type="entry name" value="HLH, helix-loop-helix DNA-binding domain"/>
    <property type="match status" value="1"/>
</dbReference>
<dbReference type="SMART" id="SM00353">
    <property type="entry name" value="HLH"/>
    <property type="match status" value="1"/>
</dbReference>
<keyword evidence="4" id="KW-0539">Nucleus</keyword>
<keyword evidence="2" id="KW-0805">Transcription regulation</keyword>
<comment type="subcellular location">
    <subcellularLocation>
        <location evidence="1">Nucleus</location>
    </subcellularLocation>
</comment>
<dbReference type="PANTHER" id="PTHR46834">
    <property type="entry name" value="TRANSCRIPTION FACTOR BHLH91"/>
    <property type="match status" value="1"/>
</dbReference>
<feature type="region of interest" description="Disordered" evidence="5">
    <location>
        <begin position="1"/>
        <end position="21"/>
    </location>
</feature>
<feature type="domain" description="BHLH" evidence="6">
    <location>
        <begin position="18"/>
        <end position="68"/>
    </location>
</feature>
<dbReference type="GO" id="GO:0006355">
    <property type="term" value="P:regulation of DNA-templated transcription"/>
    <property type="evidence" value="ECO:0007669"/>
    <property type="project" value="InterPro"/>
</dbReference>
<dbReference type="InterPro" id="IPR011598">
    <property type="entry name" value="bHLH_dom"/>
</dbReference>
<dbReference type="Gene3D" id="4.10.280.10">
    <property type="entry name" value="Helix-loop-helix DNA-binding domain"/>
    <property type="match status" value="1"/>
</dbReference>
<dbReference type="GO" id="GO:0046983">
    <property type="term" value="F:protein dimerization activity"/>
    <property type="evidence" value="ECO:0007669"/>
    <property type="project" value="InterPro"/>
</dbReference>
<dbReference type="GO" id="GO:0048658">
    <property type="term" value="P:anther wall tapetum development"/>
    <property type="evidence" value="ECO:0007669"/>
    <property type="project" value="InterPro"/>
</dbReference>
<evidence type="ECO:0000256" key="1">
    <source>
        <dbReference type="ARBA" id="ARBA00004123"/>
    </source>
</evidence>
<dbReference type="Proteomes" id="UP001314170">
    <property type="component" value="Unassembled WGS sequence"/>
</dbReference>
<dbReference type="Pfam" id="PF00010">
    <property type="entry name" value="HLH"/>
    <property type="match status" value="1"/>
</dbReference>
<dbReference type="InterPro" id="IPR036638">
    <property type="entry name" value="HLH_DNA-bd_sf"/>
</dbReference>
<name>A0AAV1RAM5_9ROSI</name>
<gene>
    <name evidence="7" type="ORF">DCAF_LOCUS8626</name>
</gene>
<feature type="region of interest" description="Disordered" evidence="5">
    <location>
        <begin position="76"/>
        <end position="95"/>
    </location>
</feature>
<comment type="caution">
    <text evidence="7">The sequence shown here is derived from an EMBL/GenBank/DDBJ whole genome shotgun (WGS) entry which is preliminary data.</text>
</comment>
<evidence type="ECO:0000313" key="8">
    <source>
        <dbReference type="Proteomes" id="UP001314170"/>
    </source>
</evidence>
<dbReference type="GO" id="GO:0005634">
    <property type="term" value="C:nucleus"/>
    <property type="evidence" value="ECO:0007669"/>
    <property type="project" value="UniProtKB-SubCell"/>
</dbReference>
<keyword evidence="8" id="KW-1185">Reference proteome</keyword>
<dbReference type="PANTHER" id="PTHR46834:SF1">
    <property type="entry name" value="TRANSCRIPTION FACTOR BHLH10"/>
    <property type="match status" value="1"/>
</dbReference>
<reference evidence="7 8" key="1">
    <citation type="submission" date="2024-01" db="EMBL/GenBank/DDBJ databases">
        <authorList>
            <person name="Waweru B."/>
        </authorList>
    </citation>
    <scope>NUCLEOTIDE SEQUENCE [LARGE SCALE GENOMIC DNA]</scope>
</reference>
<evidence type="ECO:0000256" key="5">
    <source>
        <dbReference type="SAM" id="MobiDB-lite"/>
    </source>
</evidence>
<keyword evidence="3" id="KW-0804">Transcription</keyword>
<accession>A0AAV1RAM5</accession>
<organism evidence="7 8">
    <name type="scientific">Dovyalis caffra</name>
    <dbReference type="NCBI Taxonomy" id="77055"/>
    <lineage>
        <taxon>Eukaryota</taxon>
        <taxon>Viridiplantae</taxon>
        <taxon>Streptophyta</taxon>
        <taxon>Embryophyta</taxon>
        <taxon>Tracheophyta</taxon>
        <taxon>Spermatophyta</taxon>
        <taxon>Magnoliopsida</taxon>
        <taxon>eudicotyledons</taxon>
        <taxon>Gunneridae</taxon>
        <taxon>Pentapetalae</taxon>
        <taxon>rosids</taxon>
        <taxon>fabids</taxon>
        <taxon>Malpighiales</taxon>
        <taxon>Salicaceae</taxon>
        <taxon>Flacourtieae</taxon>
        <taxon>Dovyalis</taxon>
    </lineage>
</organism>
<proteinExistence type="predicted"/>
<evidence type="ECO:0000256" key="4">
    <source>
        <dbReference type="ARBA" id="ARBA00023242"/>
    </source>
</evidence>
<evidence type="ECO:0000259" key="6">
    <source>
        <dbReference type="PROSITE" id="PS50888"/>
    </source>
</evidence>
<evidence type="ECO:0000256" key="2">
    <source>
        <dbReference type="ARBA" id="ARBA00023015"/>
    </source>
</evidence>
<dbReference type="InterPro" id="IPR045895">
    <property type="entry name" value="bHLH91-like"/>
</dbReference>
<dbReference type="AlphaFoldDB" id="A0AAV1RAM5"/>
<dbReference type="PROSITE" id="PS50888">
    <property type="entry name" value="BHLH"/>
    <property type="match status" value="1"/>
</dbReference>
<protein>
    <recommendedName>
        <fullName evidence="6">BHLH domain-containing protein</fullName>
    </recommendedName>
</protein>
<evidence type="ECO:0000256" key="3">
    <source>
        <dbReference type="ARBA" id="ARBA00023163"/>
    </source>
</evidence>
<sequence>MFTRSFPARCTPSSSTLPPISKTFADERRRREKLNELHKILRNLVPNRTRKFDRLTAVEDAIEYIKELAQRARERKPLMEQRRSKRNVVGDTDEGQDYNKKPLGLALDGHFYNNGSFINNQKVDVRVVDDVSNHQTLSEDEEHQHPAFFVQASKVLYGLQLDLQYFAGKKIGDRTSLEFRTEYPDDELIKEGESTKYSSYPIETSKRRKRNLLGVGGWVLGLGGTKSKKVNRVNSLWAGEKAKIERIKPMINPARGRHEGK</sequence>
<dbReference type="EMBL" id="CAWUPB010000913">
    <property type="protein sequence ID" value="CAK7331742.1"/>
    <property type="molecule type" value="Genomic_DNA"/>
</dbReference>
<evidence type="ECO:0000313" key="7">
    <source>
        <dbReference type="EMBL" id="CAK7331742.1"/>
    </source>
</evidence>